<dbReference type="Gene3D" id="1.10.510.10">
    <property type="entry name" value="Transferase(Phosphotransferase) domain 1"/>
    <property type="match status" value="1"/>
</dbReference>
<dbReference type="OrthoDB" id="4062651at2759"/>
<dbReference type="InterPro" id="IPR045133">
    <property type="entry name" value="IRE1/2-like"/>
</dbReference>
<dbReference type="FunFam" id="3.30.200.20:FF:001162">
    <property type="entry name" value="Uncharacterized protein"/>
    <property type="match status" value="1"/>
</dbReference>
<proteinExistence type="predicted"/>
<evidence type="ECO:0000313" key="2">
    <source>
        <dbReference type="EMBL" id="EFX78298.1"/>
    </source>
</evidence>
<dbReference type="Pfam" id="PF00069">
    <property type="entry name" value="Pkinase"/>
    <property type="match status" value="1"/>
</dbReference>
<dbReference type="PANTHER" id="PTHR13954:SF6">
    <property type="entry name" value="NON-SPECIFIC SERINE_THREONINE PROTEIN KINASE"/>
    <property type="match status" value="1"/>
</dbReference>
<feature type="domain" description="Protein kinase" evidence="1">
    <location>
        <begin position="230"/>
        <end position="501"/>
    </location>
</feature>
<dbReference type="eggNOG" id="KOG1027">
    <property type="taxonomic scope" value="Eukaryota"/>
</dbReference>
<keyword evidence="3" id="KW-1185">Reference proteome</keyword>
<dbReference type="GO" id="GO:0051082">
    <property type="term" value="F:unfolded protein binding"/>
    <property type="evidence" value="ECO:0000318"/>
    <property type="project" value="GO_Central"/>
</dbReference>
<dbReference type="GO" id="GO:0004521">
    <property type="term" value="F:RNA endonuclease activity"/>
    <property type="evidence" value="ECO:0000318"/>
    <property type="project" value="GO_Central"/>
</dbReference>
<name>E9GQN6_DAPPU</name>
<protein>
    <recommendedName>
        <fullName evidence="1">Protein kinase domain-containing protein</fullName>
    </recommendedName>
</protein>
<dbReference type="EMBL" id="GL732558">
    <property type="protein sequence ID" value="EFX78298.1"/>
    <property type="molecule type" value="Genomic_DNA"/>
</dbReference>
<dbReference type="InterPro" id="IPR011009">
    <property type="entry name" value="Kinase-like_dom_sf"/>
</dbReference>
<dbReference type="InParanoid" id="E9GQN6"/>
<dbReference type="GO" id="GO:0005783">
    <property type="term" value="C:endoplasmic reticulum"/>
    <property type="evidence" value="ECO:0000318"/>
    <property type="project" value="GO_Central"/>
</dbReference>
<dbReference type="SUPFAM" id="SSF56112">
    <property type="entry name" value="Protein kinase-like (PK-like)"/>
    <property type="match status" value="1"/>
</dbReference>
<dbReference type="GO" id="GO:0004674">
    <property type="term" value="F:protein serine/threonine kinase activity"/>
    <property type="evidence" value="ECO:0000318"/>
    <property type="project" value="GO_Central"/>
</dbReference>
<dbReference type="HOGENOM" id="CLU_025469_0_0_1"/>
<dbReference type="PANTHER" id="PTHR13954">
    <property type="entry name" value="IRE1-RELATED"/>
    <property type="match status" value="1"/>
</dbReference>
<dbReference type="Proteomes" id="UP000000305">
    <property type="component" value="Unassembled WGS sequence"/>
</dbReference>
<dbReference type="InterPro" id="IPR000719">
    <property type="entry name" value="Prot_kinase_dom"/>
</dbReference>
<dbReference type="PROSITE" id="PS50011">
    <property type="entry name" value="PROTEIN_KINASE_DOM"/>
    <property type="match status" value="1"/>
</dbReference>
<dbReference type="PhylomeDB" id="E9GQN6"/>
<dbReference type="KEGG" id="dpx:DAPPUDRAFT_320624"/>
<accession>E9GQN6</accession>
<dbReference type="FunFam" id="1.10.510.10:FF:002238">
    <property type="match status" value="1"/>
</dbReference>
<evidence type="ECO:0000313" key="3">
    <source>
        <dbReference type="Proteomes" id="UP000000305"/>
    </source>
</evidence>
<dbReference type="AlphaFoldDB" id="E9GQN6"/>
<dbReference type="Gene3D" id="3.30.200.20">
    <property type="entry name" value="Phosphorylase Kinase, domain 1"/>
    <property type="match status" value="1"/>
</dbReference>
<reference evidence="2 3" key="1">
    <citation type="journal article" date="2011" name="Science">
        <title>The ecoresponsive genome of Daphnia pulex.</title>
        <authorList>
            <person name="Colbourne J.K."/>
            <person name="Pfrender M.E."/>
            <person name="Gilbert D."/>
            <person name="Thomas W.K."/>
            <person name="Tucker A."/>
            <person name="Oakley T.H."/>
            <person name="Tokishita S."/>
            <person name="Aerts A."/>
            <person name="Arnold G.J."/>
            <person name="Basu M.K."/>
            <person name="Bauer D.J."/>
            <person name="Caceres C.E."/>
            <person name="Carmel L."/>
            <person name="Casola C."/>
            <person name="Choi J.H."/>
            <person name="Detter J.C."/>
            <person name="Dong Q."/>
            <person name="Dusheyko S."/>
            <person name="Eads B.D."/>
            <person name="Frohlich T."/>
            <person name="Geiler-Samerotte K.A."/>
            <person name="Gerlach D."/>
            <person name="Hatcher P."/>
            <person name="Jogdeo S."/>
            <person name="Krijgsveld J."/>
            <person name="Kriventseva E.V."/>
            <person name="Kultz D."/>
            <person name="Laforsch C."/>
            <person name="Lindquist E."/>
            <person name="Lopez J."/>
            <person name="Manak J.R."/>
            <person name="Muller J."/>
            <person name="Pangilinan J."/>
            <person name="Patwardhan R.P."/>
            <person name="Pitluck S."/>
            <person name="Pritham E.J."/>
            <person name="Rechtsteiner A."/>
            <person name="Rho M."/>
            <person name="Rogozin I.B."/>
            <person name="Sakarya O."/>
            <person name="Salamov A."/>
            <person name="Schaack S."/>
            <person name="Shapiro H."/>
            <person name="Shiga Y."/>
            <person name="Skalitzky C."/>
            <person name="Smith Z."/>
            <person name="Souvorov A."/>
            <person name="Sung W."/>
            <person name="Tang Z."/>
            <person name="Tsuchiya D."/>
            <person name="Tu H."/>
            <person name="Vos H."/>
            <person name="Wang M."/>
            <person name="Wolf Y.I."/>
            <person name="Yamagata H."/>
            <person name="Yamada T."/>
            <person name="Ye Y."/>
            <person name="Shaw J.R."/>
            <person name="Andrews J."/>
            <person name="Crease T.J."/>
            <person name="Tang H."/>
            <person name="Lucas S.M."/>
            <person name="Robertson H.M."/>
            <person name="Bork P."/>
            <person name="Koonin E.V."/>
            <person name="Zdobnov E.M."/>
            <person name="Grigoriev I.V."/>
            <person name="Lynch M."/>
            <person name="Boore J.L."/>
        </authorList>
    </citation>
    <scope>NUCLEOTIDE SEQUENCE [LARGE SCALE GENOMIC DNA]</scope>
</reference>
<organism evidence="2 3">
    <name type="scientific">Daphnia pulex</name>
    <name type="common">Water flea</name>
    <dbReference type="NCBI Taxonomy" id="6669"/>
    <lineage>
        <taxon>Eukaryota</taxon>
        <taxon>Metazoa</taxon>
        <taxon>Ecdysozoa</taxon>
        <taxon>Arthropoda</taxon>
        <taxon>Crustacea</taxon>
        <taxon>Branchiopoda</taxon>
        <taxon>Diplostraca</taxon>
        <taxon>Cladocera</taxon>
        <taxon>Anomopoda</taxon>
        <taxon>Daphniidae</taxon>
        <taxon>Daphnia</taxon>
    </lineage>
</organism>
<sequence length="507" mass="57139">MDSTQRNGVDVSKDRQVPTTKKVKVPVIGGEQNKALNCTHCKVTCQYPGNSNISTAESSSCLAFEMEDMDDVGAALESDFVSVSWACKVCPGHCLGRFHQYEDFKWDHVEEDQPRILHDVCENSEDSMDQNNEIGKMKGWKKDMEQLMFKHEKAMEEINQRLVLEMKALAPDPPTTWPKNIQEMMTSTEEDNKKPVGEDEKIVKSLCDTTMGNSKSTEQISSIEPLECKLEFGSVISSGFYRALFRGSFNGEKVAIKRVRADRTKFQSKENKILGQFNHPNVIKLFQVTQDVNYRFSVLELAAGTVDDFCTRIYDGKMPSDAETLKQMAAGLLHIHGKRFAHLNISPYSVFISTSEPVRLMIAQFGSYVATTDTGTFSIGCDIRGSADVWMAPEIFEFFDYYDGYGDEQPVDSFSIASDNWSLGCLFFYFLTRGVHPFGNDNDIIPWKVLMKQNPVKLEEAMQASNQETSPVYELIRDMIETEPGKRISLGNVVKRLETLFPASATA</sequence>
<dbReference type="GO" id="GO:0070059">
    <property type="term" value="P:intrinsic apoptotic signaling pathway in response to endoplasmic reticulum stress"/>
    <property type="evidence" value="ECO:0000318"/>
    <property type="project" value="GO_Central"/>
</dbReference>
<evidence type="ECO:0000259" key="1">
    <source>
        <dbReference type="PROSITE" id="PS50011"/>
    </source>
</evidence>
<dbReference type="GO" id="GO:0005524">
    <property type="term" value="F:ATP binding"/>
    <property type="evidence" value="ECO:0007669"/>
    <property type="project" value="InterPro"/>
</dbReference>
<gene>
    <name evidence="2" type="ORF">DAPPUDRAFT_320624</name>
</gene>
<dbReference type="STRING" id="6669.E9GQN6"/>
<dbReference type="GO" id="GO:0036498">
    <property type="term" value="P:IRE1-mediated unfolded protein response"/>
    <property type="evidence" value="ECO:0000318"/>
    <property type="project" value="GO_Central"/>
</dbReference>